<keyword evidence="1" id="KW-1133">Transmembrane helix</keyword>
<proteinExistence type="predicted"/>
<dbReference type="Proteomes" id="UP001168552">
    <property type="component" value="Unassembled WGS sequence"/>
</dbReference>
<name>A0ABT8F3S8_9BACT</name>
<reference evidence="2" key="1">
    <citation type="submission" date="2023-06" db="EMBL/GenBank/DDBJ databases">
        <title>Cytophagales bacterium Strain LB-30, isolated from soil.</title>
        <authorList>
            <person name="Liu B."/>
        </authorList>
    </citation>
    <scope>NUCLEOTIDE SEQUENCE</scope>
    <source>
        <strain evidence="2">LB-30</strain>
    </source>
</reference>
<sequence length="196" mass="22646">MPESVLTLEGVLTLVFSGLVAISTIFYVILTERLVRETRIMRKNQVEPHIIAFLDLSERLPDIVYVKTKNIGLGVALNVRFKIEKDISYPDSISLSNLTYFSEGVNYFPPNHEDKHLVFSFRQDTERKMDDSIIFKVEYESILGEKKSNHYNLRFNELAGKGSLNPPDTHIGNIGYRLEQIEKTLVKINEKIERRN</sequence>
<evidence type="ECO:0000313" key="3">
    <source>
        <dbReference type="Proteomes" id="UP001168552"/>
    </source>
</evidence>
<gene>
    <name evidence="2" type="ORF">QWY31_05150</name>
</gene>
<evidence type="ECO:0008006" key="4">
    <source>
        <dbReference type="Google" id="ProtNLM"/>
    </source>
</evidence>
<evidence type="ECO:0000256" key="1">
    <source>
        <dbReference type="SAM" id="Phobius"/>
    </source>
</evidence>
<organism evidence="2 3">
    <name type="scientific">Shiella aurantiaca</name>
    <dbReference type="NCBI Taxonomy" id="3058365"/>
    <lineage>
        <taxon>Bacteria</taxon>
        <taxon>Pseudomonadati</taxon>
        <taxon>Bacteroidota</taxon>
        <taxon>Cytophagia</taxon>
        <taxon>Cytophagales</taxon>
        <taxon>Shiellaceae</taxon>
        <taxon>Shiella</taxon>
    </lineage>
</organism>
<keyword evidence="1" id="KW-0812">Transmembrane</keyword>
<keyword evidence="1" id="KW-0472">Membrane</keyword>
<evidence type="ECO:0000313" key="2">
    <source>
        <dbReference type="EMBL" id="MDN4164876.1"/>
    </source>
</evidence>
<feature type="transmembrane region" description="Helical" evidence="1">
    <location>
        <begin position="12"/>
        <end position="35"/>
    </location>
</feature>
<keyword evidence="3" id="KW-1185">Reference proteome</keyword>
<protein>
    <recommendedName>
        <fullName evidence="4">Lysogenic conversion protein</fullName>
    </recommendedName>
</protein>
<accession>A0ABT8F3S8</accession>
<dbReference type="RefSeq" id="WP_320003400.1">
    <property type="nucleotide sequence ID" value="NZ_JAUHJS010000002.1"/>
</dbReference>
<dbReference type="EMBL" id="JAUHJS010000002">
    <property type="protein sequence ID" value="MDN4164876.1"/>
    <property type="molecule type" value="Genomic_DNA"/>
</dbReference>
<comment type="caution">
    <text evidence="2">The sequence shown here is derived from an EMBL/GenBank/DDBJ whole genome shotgun (WGS) entry which is preliminary data.</text>
</comment>